<dbReference type="RefSeq" id="WP_043399039.1">
    <property type="nucleotide sequence ID" value="NZ_JPMI01000150.1"/>
</dbReference>
<dbReference type="PROSITE" id="PS51677">
    <property type="entry name" value="NODB"/>
    <property type="match status" value="1"/>
</dbReference>
<dbReference type="EMBL" id="JPMI01000150">
    <property type="protein sequence ID" value="KFA91308.1"/>
    <property type="molecule type" value="Genomic_DNA"/>
</dbReference>
<dbReference type="GO" id="GO:0016810">
    <property type="term" value="F:hydrolase activity, acting on carbon-nitrogen (but not peptide) bonds"/>
    <property type="evidence" value="ECO:0007669"/>
    <property type="project" value="InterPro"/>
</dbReference>
<dbReference type="InterPro" id="IPR002509">
    <property type="entry name" value="NODB_dom"/>
</dbReference>
<dbReference type="PANTHER" id="PTHR10587">
    <property type="entry name" value="GLYCOSYL TRANSFERASE-RELATED"/>
    <property type="match status" value="1"/>
</dbReference>
<sequence>MARRLASISVDLDSLPHYCRIHGLPESLLDARARGLVYTTAVPRLRQLLAEVGVPGTFFAIGEDVAGDSGAAAALRSAHEAGVEVASHSFSHDYALTRRPPERIREDLRRADEVLEAATGVRPVGFRAPGYTLNAALYAATVERGYRYGSSAFPAVPYYTAKAAVMGSLALLGRPSRAVLDSPRVLLAPRTPYRPDPARPYQRGSGAVLELPMAVTPGVRFPFIGTFALTLPLSAIRAAYRSLRGDTFFNLELHAADVLDAQDGIPPELVRQQRDLRVPVTHKLERLRTLFGWLKSDYDVVTLRDAASHLALTV</sequence>
<dbReference type="InterPro" id="IPR011330">
    <property type="entry name" value="Glyco_hydro/deAcase_b/a-brl"/>
</dbReference>
<evidence type="ECO:0000313" key="2">
    <source>
        <dbReference type="EMBL" id="KFA91308.1"/>
    </source>
</evidence>
<dbReference type="SUPFAM" id="SSF88713">
    <property type="entry name" value="Glycoside hydrolase/deacetylase"/>
    <property type="match status" value="1"/>
</dbReference>
<gene>
    <name evidence="2" type="ORF">Q664_22720</name>
</gene>
<dbReference type="AlphaFoldDB" id="A0A084SS73"/>
<evidence type="ECO:0000313" key="3">
    <source>
        <dbReference type="Proteomes" id="UP000028547"/>
    </source>
</evidence>
<dbReference type="InterPro" id="IPR050248">
    <property type="entry name" value="Polysacc_deacetylase_ArnD"/>
</dbReference>
<dbReference type="Gene3D" id="3.20.20.370">
    <property type="entry name" value="Glycoside hydrolase/deacetylase"/>
    <property type="match status" value="1"/>
</dbReference>
<dbReference type="PANTHER" id="PTHR10587:SF137">
    <property type="entry name" value="4-DEOXY-4-FORMAMIDO-L-ARABINOSE-PHOSPHOUNDECAPRENOL DEFORMYLASE ARND-RELATED"/>
    <property type="match status" value="1"/>
</dbReference>
<dbReference type="GO" id="GO:0005975">
    <property type="term" value="P:carbohydrate metabolic process"/>
    <property type="evidence" value="ECO:0007669"/>
    <property type="project" value="InterPro"/>
</dbReference>
<proteinExistence type="predicted"/>
<accession>A0A084SS73</accession>
<protein>
    <submittedName>
        <fullName evidence="2">Polysaccharide deacetylase</fullName>
    </submittedName>
</protein>
<comment type="caution">
    <text evidence="2">The sequence shown here is derived from an EMBL/GenBank/DDBJ whole genome shotgun (WGS) entry which is preliminary data.</text>
</comment>
<dbReference type="Pfam" id="PF01522">
    <property type="entry name" value="Polysacc_deac_1"/>
    <property type="match status" value="1"/>
</dbReference>
<reference evidence="2 3" key="1">
    <citation type="submission" date="2014-07" db="EMBL/GenBank/DDBJ databases">
        <title>Draft Genome Sequence of Gephyronic Acid Producer, Cystobacter violaceus Strain Cb vi76.</title>
        <authorList>
            <person name="Stevens D.C."/>
            <person name="Young J."/>
            <person name="Carmichael R."/>
            <person name="Tan J."/>
            <person name="Taylor R.E."/>
        </authorList>
    </citation>
    <scope>NUCLEOTIDE SEQUENCE [LARGE SCALE GENOMIC DNA]</scope>
    <source>
        <strain evidence="2 3">Cb vi76</strain>
    </source>
</reference>
<organism evidence="2 3">
    <name type="scientific">Archangium violaceum Cb vi76</name>
    <dbReference type="NCBI Taxonomy" id="1406225"/>
    <lineage>
        <taxon>Bacteria</taxon>
        <taxon>Pseudomonadati</taxon>
        <taxon>Myxococcota</taxon>
        <taxon>Myxococcia</taxon>
        <taxon>Myxococcales</taxon>
        <taxon>Cystobacterineae</taxon>
        <taxon>Archangiaceae</taxon>
        <taxon>Archangium</taxon>
    </lineage>
</organism>
<evidence type="ECO:0000259" key="1">
    <source>
        <dbReference type="PROSITE" id="PS51677"/>
    </source>
</evidence>
<dbReference type="Proteomes" id="UP000028547">
    <property type="component" value="Unassembled WGS sequence"/>
</dbReference>
<feature type="domain" description="NodB homology" evidence="1">
    <location>
        <begin position="23"/>
        <end position="222"/>
    </location>
</feature>
<name>A0A084SS73_9BACT</name>